<dbReference type="Proteomes" id="UP000663671">
    <property type="component" value="Chromosome 3"/>
</dbReference>
<evidence type="ECO:0000313" key="1">
    <source>
        <dbReference type="EMBL" id="QSS65779.1"/>
    </source>
</evidence>
<dbReference type="AlphaFoldDB" id="A0A8A1MIP6"/>
<protein>
    <submittedName>
        <fullName evidence="1">Uncharacterized protein</fullName>
    </submittedName>
</protein>
<sequence>MGGRKEDAAQWVFYDRRRICKGQKITWIECDEVGAVTVKKKKWKTIKTAEIAEIKISVASSQAGFTRMRLVDDPDNTEDGHDLSGYHNSFQIELESISLWYKAILLGSVDNLV</sequence>
<gene>
    <name evidence="1" type="ORF">I7I51_06628</name>
</gene>
<organism evidence="1 2">
    <name type="scientific">Ajellomyces capsulatus</name>
    <name type="common">Darling's disease fungus</name>
    <name type="synonym">Histoplasma capsulatum</name>
    <dbReference type="NCBI Taxonomy" id="5037"/>
    <lineage>
        <taxon>Eukaryota</taxon>
        <taxon>Fungi</taxon>
        <taxon>Dikarya</taxon>
        <taxon>Ascomycota</taxon>
        <taxon>Pezizomycotina</taxon>
        <taxon>Eurotiomycetes</taxon>
        <taxon>Eurotiomycetidae</taxon>
        <taxon>Onygenales</taxon>
        <taxon>Ajellomycetaceae</taxon>
        <taxon>Histoplasma</taxon>
    </lineage>
</organism>
<reference evidence="1" key="1">
    <citation type="submission" date="2021-01" db="EMBL/GenBank/DDBJ databases">
        <title>Chromosome-level genome assembly of a human fungal pathogen reveals clustering of transcriptionally co-regulated genes.</title>
        <authorList>
            <person name="Voorhies M."/>
            <person name="Cohen S."/>
            <person name="Shea T.P."/>
            <person name="Petrus S."/>
            <person name="Munoz J.F."/>
            <person name="Poplawski S."/>
            <person name="Goldman W.E."/>
            <person name="Michael T."/>
            <person name="Cuomo C.A."/>
            <person name="Sil A."/>
            <person name="Beyhan S."/>
        </authorList>
    </citation>
    <scope>NUCLEOTIDE SEQUENCE</scope>
    <source>
        <strain evidence="1">WU24</strain>
    </source>
</reference>
<dbReference type="VEuPathDB" id="FungiDB:I7I51_06628"/>
<accession>A0A8A1MIP6</accession>
<name>A0A8A1MIP6_AJECA</name>
<dbReference type="EMBL" id="CP069115">
    <property type="protein sequence ID" value="QSS65779.1"/>
    <property type="molecule type" value="Genomic_DNA"/>
</dbReference>
<evidence type="ECO:0000313" key="2">
    <source>
        <dbReference type="Proteomes" id="UP000663671"/>
    </source>
</evidence>
<proteinExistence type="predicted"/>